<evidence type="ECO:0000313" key="2">
    <source>
        <dbReference type="EMBL" id="KAG0010530.1"/>
    </source>
</evidence>
<dbReference type="Pfam" id="PF12937">
    <property type="entry name" value="F-box-like"/>
    <property type="match status" value="1"/>
</dbReference>
<organism evidence="2 3">
    <name type="scientific">Entomortierella chlamydospora</name>
    <dbReference type="NCBI Taxonomy" id="101097"/>
    <lineage>
        <taxon>Eukaryota</taxon>
        <taxon>Fungi</taxon>
        <taxon>Fungi incertae sedis</taxon>
        <taxon>Mucoromycota</taxon>
        <taxon>Mortierellomycotina</taxon>
        <taxon>Mortierellomycetes</taxon>
        <taxon>Mortierellales</taxon>
        <taxon>Mortierellaceae</taxon>
        <taxon>Entomortierella</taxon>
    </lineage>
</organism>
<accession>A0A9P6MRA7</accession>
<keyword evidence="3" id="KW-1185">Reference proteome</keyword>
<name>A0A9P6MRA7_9FUNG</name>
<protein>
    <recommendedName>
        <fullName evidence="1">F-box domain-containing protein</fullName>
    </recommendedName>
</protein>
<dbReference type="Gene3D" id="3.80.10.10">
    <property type="entry name" value="Ribonuclease Inhibitor"/>
    <property type="match status" value="2"/>
</dbReference>
<dbReference type="SUPFAM" id="SSF81383">
    <property type="entry name" value="F-box domain"/>
    <property type="match status" value="1"/>
</dbReference>
<feature type="domain" description="F-box" evidence="1">
    <location>
        <begin position="10"/>
        <end position="48"/>
    </location>
</feature>
<evidence type="ECO:0000313" key="3">
    <source>
        <dbReference type="Proteomes" id="UP000703661"/>
    </source>
</evidence>
<dbReference type="InterPro" id="IPR036047">
    <property type="entry name" value="F-box-like_dom_sf"/>
</dbReference>
<reference evidence="2" key="1">
    <citation type="journal article" date="2020" name="Fungal Divers.">
        <title>Resolving the Mortierellaceae phylogeny through synthesis of multi-gene phylogenetics and phylogenomics.</title>
        <authorList>
            <person name="Vandepol N."/>
            <person name="Liber J."/>
            <person name="Desiro A."/>
            <person name="Na H."/>
            <person name="Kennedy M."/>
            <person name="Barry K."/>
            <person name="Grigoriev I.V."/>
            <person name="Miller A.N."/>
            <person name="O'Donnell K."/>
            <person name="Stajich J.E."/>
            <person name="Bonito G."/>
        </authorList>
    </citation>
    <scope>NUCLEOTIDE SEQUENCE</scope>
    <source>
        <strain evidence="2">NRRL 2769</strain>
    </source>
</reference>
<sequence length="478" mass="54719">MAVVSPLDLPEIRLRIGDYLSKPDLAQCICVCKVWNESYLPFLWKEISVTSDSVFERLRTLTPEVIRSHRELVQVLSIVDMYPGKYKANYPRLNSLTLGANLPPARERISEGDPTELIKQNPSLTHLTLTHLNVYLLANFWKEVSNLPRLQSLKLSLTSIDDESHIRVFWSACTNLEVLSLMHFNFAANIGVDSRLAFPKLRSLTLDLVKNFDQMKQLYFIRQCPQLKELVWHMECPGHGHTLLAEDIGRNLWPHLDTLSLGCNISDEALDPIIKGMARIRKLDLLRCRLGTLSFQSLRHHFSTLAKLILWECPVVTSIMLREVLCSCPLLEELKGGYILARDAVDGGPWICRSMKTIHICFIFRSDEQDLQPLIFERLSHFVQLRNLGLGGWVSPVTKGFQETLDFRLESGLGQLVTMKNINHLSLYRTTQALSEEDVRWISSNWRQLEVVSGKLNHRMAICDALENILRERGVRVG</sequence>
<dbReference type="OrthoDB" id="2432222at2759"/>
<comment type="caution">
    <text evidence="2">The sequence shown here is derived from an EMBL/GenBank/DDBJ whole genome shotgun (WGS) entry which is preliminary data.</text>
</comment>
<dbReference type="PANTHER" id="PTHR38926:SF5">
    <property type="entry name" value="F-BOX AND LEUCINE-RICH REPEAT PROTEIN 6"/>
    <property type="match status" value="1"/>
</dbReference>
<dbReference type="EMBL" id="JAAAID010001316">
    <property type="protein sequence ID" value="KAG0010530.1"/>
    <property type="molecule type" value="Genomic_DNA"/>
</dbReference>
<dbReference type="InterPro" id="IPR001810">
    <property type="entry name" value="F-box_dom"/>
</dbReference>
<evidence type="ECO:0000259" key="1">
    <source>
        <dbReference type="Pfam" id="PF12937"/>
    </source>
</evidence>
<dbReference type="SUPFAM" id="SSF52058">
    <property type="entry name" value="L domain-like"/>
    <property type="match status" value="1"/>
</dbReference>
<dbReference type="InterPro" id="IPR032675">
    <property type="entry name" value="LRR_dom_sf"/>
</dbReference>
<gene>
    <name evidence="2" type="ORF">BGZ80_001400</name>
</gene>
<dbReference type="Proteomes" id="UP000703661">
    <property type="component" value="Unassembled WGS sequence"/>
</dbReference>
<proteinExistence type="predicted"/>
<dbReference type="AlphaFoldDB" id="A0A9P6MRA7"/>
<dbReference type="PANTHER" id="PTHR38926">
    <property type="entry name" value="F-BOX DOMAIN CONTAINING PROTEIN, EXPRESSED"/>
    <property type="match status" value="1"/>
</dbReference>